<dbReference type="InterPro" id="IPR001394">
    <property type="entry name" value="Peptidase_C19_UCH"/>
</dbReference>
<evidence type="ECO:0000313" key="5">
    <source>
        <dbReference type="Proteomes" id="UP000030747"/>
    </source>
</evidence>
<feature type="region of interest" description="Disordered" evidence="1">
    <location>
        <begin position="146"/>
        <end position="171"/>
    </location>
</feature>
<evidence type="ECO:0000259" key="3">
    <source>
        <dbReference type="PROSITE" id="PS51379"/>
    </source>
</evidence>
<dbReference type="InterPro" id="IPR017896">
    <property type="entry name" value="4Fe4S_Fe-S-bd"/>
</dbReference>
<dbReference type="PROSITE" id="PS51379">
    <property type="entry name" value="4FE4S_FER_2"/>
    <property type="match status" value="1"/>
</dbReference>
<keyword evidence="5" id="KW-1185">Reference proteome</keyword>
<feature type="region of interest" description="Disordered" evidence="1">
    <location>
        <begin position="1312"/>
        <end position="1341"/>
    </location>
</feature>
<feature type="compositionally biased region" description="Polar residues" evidence="1">
    <location>
        <begin position="459"/>
        <end position="469"/>
    </location>
</feature>
<dbReference type="RefSeq" id="XP_013227845.1">
    <property type="nucleotide sequence ID" value="XM_013372391.1"/>
</dbReference>
<feature type="compositionally biased region" description="Low complexity" evidence="1">
    <location>
        <begin position="520"/>
        <end position="546"/>
    </location>
</feature>
<feature type="region of interest" description="Disordered" evidence="1">
    <location>
        <begin position="376"/>
        <end position="408"/>
    </location>
</feature>
<dbReference type="InterPro" id="IPR038765">
    <property type="entry name" value="Papain-like_cys_pep_sf"/>
</dbReference>
<dbReference type="SUPFAM" id="SSF54001">
    <property type="entry name" value="Cysteine proteinases"/>
    <property type="match status" value="1"/>
</dbReference>
<dbReference type="InterPro" id="IPR050164">
    <property type="entry name" value="Peptidase_C19"/>
</dbReference>
<evidence type="ECO:0000313" key="4">
    <source>
        <dbReference type="EMBL" id="CDJ37007.1"/>
    </source>
</evidence>
<dbReference type="Proteomes" id="UP000030747">
    <property type="component" value="Unassembled WGS sequence"/>
</dbReference>
<feature type="region of interest" description="Disordered" evidence="1">
    <location>
        <begin position="1119"/>
        <end position="1178"/>
    </location>
</feature>
<dbReference type="VEuPathDB" id="ToxoDB:ETH_00005000"/>
<reference evidence="4" key="2">
    <citation type="submission" date="2013-10" db="EMBL/GenBank/DDBJ databases">
        <authorList>
            <person name="Aslett M."/>
        </authorList>
    </citation>
    <scope>NUCLEOTIDE SEQUENCE [LARGE SCALE GENOMIC DNA]</scope>
    <source>
        <strain evidence="4">Houghton</strain>
    </source>
</reference>
<dbReference type="EMBL" id="HG673746">
    <property type="protein sequence ID" value="CDJ37007.1"/>
    <property type="molecule type" value="Genomic_DNA"/>
</dbReference>
<feature type="compositionally biased region" description="Basic and acidic residues" evidence="1">
    <location>
        <begin position="1153"/>
        <end position="1164"/>
    </location>
</feature>
<protein>
    <submittedName>
        <fullName evidence="4">Chromosome III, complete sequence, related</fullName>
    </submittedName>
</protein>
<dbReference type="Gene3D" id="3.90.70.10">
    <property type="entry name" value="Cysteine proteinases"/>
    <property type="match status" value="1"/>
</dbReference>
<dbReference type="GO" id="GO:0005829">
    <property type="term" value="C:cytosol"/>
    <property type="evidence" value="ECO:0007669"/>
    <property type="project" value="TreeGrafter"/>
</dbReference>
<feature type="compositionally biased region" description="Low complexity" evidence="1">
    <location>
        <begin position="153"/>
        <end position="170"/>
    </location>
</feature>
<proteinExistence type="predicted"/>
<feature type="region of interest" description="Disordered" evidence="1">
    <location>
        <begin position="861"/>
        <end position="884"/>
    </location>
</feature>
<feature type="region of interest" description="Disordered" evidence="1">
    <location>
        <begin position="455"/>
        <end position="504"/>
    </location>
</feature>
<accession>U6KL71</accession>
<reference evidence="4" key="1">
    <citation type="submission" date="2013-10" db="EMBL/GenBank/DDBJ databases">
        <title>Genomic analysis of the causative agents of coccidiosis in chickens.</title>
        <authorList>
            <person name="Reid A.J."/>
            <person name="Blake D."/>
            <person name="Billington K."/>
            <person name="Browne H."/>
            <person name="Dunn M."/>
            <person name="Hung S."/>
            <person name="Kawahara F."/>
            <person name="Miranda-Saavedra D."/>
            <person name="Mourier T."/>
            <person name="Nagra H."/>
            <person name="Otto T.D."/>
            <person name="Rawlings N."/>
            <person name="Sanchez A."/>
            <person name="Sanders M."/>
            <person name="Subramaniam C."/>
            <person name="Tay Y."/>
            <person name="Dear P."/>
            <person name="Doerig C."/>
            <person name="Gruber A."/>
            <person name="Parkinson J."/>
            <person name="Shirley M."/>
            <person name="Wan K.L."/>
            <person name="Berriman M."/>
            <person name="Tomley F."/>
            <person name="Pain A."/>
        </authorList>
    </citation>
    <scope>NUCLEOTIDE SEQUENCE [LARGE SCALE GENOMIC DNA]</scope>
    <source>
        <strain evidence="4">Houghton</strain>
    </source>
</reference>
<feature type="region of interest" description="Disordered" evidence="1">
    <location>
        <begin position="517"/>
        <end position="564"/>
    </location>
</feature>
<feature type="domain" description="USP" evidence="2">
    <location>
        <begin position="657"/>
        <end position="1244"/>
    </location>
</feature>
<sequence>MQQPTDCKGLSHEVPHEALTAFPQPLRPPLCPTPQQQPQQQQLLLLLQQQQQRLAATGEALREPMLAAVPAPVPAPSLVTQGAFALSLQGQQQQQQQQQTQQQQQLLLLLPGTGCHDASVPQASPLWGSSEAHRELPQAVPTQAFATPETCGSSSSGSSSSSISSSSVSSNNTMAPLLPVKVPPEFKAACNPPSLVGLQDSFPANPWNPLAPHNLSSAAAAAASAAACTSPAPVPLAEGIPEPTQRPQQSSVAPQDPEPSHSRETLIQQPQRDQQSLLQQLHQSEQLQQQLLRSLQQQQQQQQRWRHLLEACQGPSLGSPISILSASASPASFPAAVAHLPAVLPFQQQQQQQQQLLQRQLPQTGIVARMHPTGLACEKSTSPAQAQQQQQQQQLPSDQGWVDAMPPVGSQANTAWPNFYSSNHEALGARSQPPADACVGAPAVWTQDSAATKLWPSTIPKSSPLQHLNHQMAHPTGPLEPPRVPAAGLLSSGAPTNLLQPPTGDWQRAIAGRATELHPAHAAAPASVAATEATAAAPPGAITETTAADETDQPVGEDSVGPQIAAPLGIRYSKGGPYVRSKEGVSSRRRGGRRVCGKRGAQLFEPKAAAAARPEAKSGGLLGSSRSPSVARTAACSVLGFGAVMPPQTRLATAPAIGLINLGGGSCFLNVVLQYLAHVQPLRDFYLNYATMLPSLDLLGSQYEAYTSYLETSRQHVRRLKRGPHHLIQTPTYTTSVTWELAVVINHMWRSPSSVRFIKPEALYQVCCRIMPDFDPREMQDSDEFLRLLLDFLDGELRAAATGVPLQKALMLQAMPRRLDTCPPFSHGFGQSQGPACPLPAPHAGLKELKDAVKETKMQGNTNTCNELDTSEAGWNGTSAEDDEPPACGDLPTLFSVFFEGAEVDKVRCTNCGRCTSTLVPFKSLAVAMTREAQEESCQHAGLRLKPSSFLHLLSKVSLVECLDRHFADDCESLKLSSGEGYFCEHCDSKQDAVKSCALVEGHLPFVLCLTLKRFVRGRQTYKIWNPVQFGEYVDLASYVERSNAGAATAEAAAFPNADQTAVAESAQATGVSVPTPGFEGVDGARYSLASEKGKGFPGVSSKASTAVDASEAELIERSEAREGVFPSPGPCGFAVGSGEPVETQQAQTAGEDECRPTDTDRQPRPHSGAGRSSASPALSSGYGYKLVALVEHEGPATEQGHYVCYIKHMDSDSWFRADDKVVEPVDLQRVLAASPYILFYQRLPGSSEGYNDPARGPSRGAEGSEPQAGADAVNLPRFKKGFAGLKEQLAIANSLSKGQWPQWQDLIGRKFGHNAAPNTGDKPRISGVEMHPAASWDSSS</sequence>
<dbReference type="InterPro" id="IPR028889">
    <property type="entry name" value="USP"/>
</dbReference>
<feature type="region of interest" description="Disordered" evidence="1">
    <location>
        <begin position="231"/>
        <end position="277"/>
    </location>
</feature>
<feature type="compositionally biased region" description="Low complexity" evidence="1">
    <location>
        <begin position="268"/>
        <end position="277"/>
    </location>
</feature>
<dbReference type="PROSITE" id="PS50235">
    <property type="entry name" value="USP_3"/>
    <property type="match status" value="1"/>
</dbReference>
<dbReference type="CDD" id="cd02257">
    <property type="entry name" value="Peptidase_C19"/>
    <property type="match status" value="1"/>
</dbReference>
<dbReference type="InterPro" id="IPR018200">
    <property type="entry name" value="USP_CS"/>
</dbReference>
<dbReference type="GeneID" id="25250208"/>
<evidence type="ECO:0000256" key="1">
    <source>
        <dbReference type="SAM" id="MobiDB-lite"/>
    </source>
</evidence>
<feature type="compositionally biased region" description="Low complexity" evidence="1">
    <location>
        <begin position="384"/>
        <end position="394"/>
    </location>
</feature>
<feature type="region of interest" description="Disordered" evidence="1">
    <location>
        <begin position="1248"/>
        <end position="1271"/>
    </location>
</feature>
<evidence type="ECO:0000259" key="2">
    <source>
        <dbReference type="PROSITE" id="PS50235"/>
    </source>
</evidence>
<organism evidence="4 5">
    <name type="scientific">Eimeria tenella</name>
    <name type="common">Coccidian parasite</name>
    <dbReference type="NCBI Taxonomy" id="5802"/>
    <lineage>
        <taxon>Eukaryota</taxon>
        <taxon>Sar</taxon>
        <taxon>Alveolata</taxon>
        <taxon>Apicomplexa</taxon>
        <taxon>Conoidasida</taxon>
        <taxon>Coccidia</taxon>
        <taxon>Eucoccidiorida</taxon>
        <taxon>Eimeriorina</taxon>
        <taxon>Eimeriidae</taxon>
        <taxon>Eimeria</taxon>
    </lineage>
</organism>
<dbReference type="GO" id="GO:0004843">
    <property type="term" value="F:cysteine-type deubiquitinase activity"/>
    <property type="evidence" value="ECO:0007669"/>
    <property type="project" value="InterPro"/>
</dbReference>
<gene>
    <name evidence="4" type="ORF">ETH_00005000</name>
</gene>
<dbReference type="PANTHER" id="PTHR24006">
    <property type="entry name" value="UBIQUITIN CARBOXYL-TERMINAL HYDROLASE"/>
    <property type="match status" value="1"/>
</dbReference>
<dbReference type="GO" id="GO:0005634">
    <property type="term" value="C:nucleus"/>
    <property type="evidence" value="ECO:0007669"/>
    <property type="project" value="TreeGrafter"/>
</dbReference>
<dbReference type="VEuPathDB" id="ToxoDB:ETH2_0813200"/>
<feature type="domain" description="4Fe-4S ferredoxin-type" evidence="3">
    <location>
        <begin position="900"/>
        <end position="930"/>
    </location>
</feature>
<dbReference type="PROSITE" id="PS00973">
    <property type="entry name" value="USP_2"/>
    <property type="match status" value="1"/>
</dbReference>
<name>U6KL71_EIMTE</name>
<dbReference type="OrthoDB" id="348010at2759"/>
<dbReference type="GO" id="GO:0016579">
    <property type="term" value="P:protein deubiquitination"/>
    <property type="evidence" value="ECO:0007669"/>
    <property type="project" value="InterPro"/>
</dbReference>
<dbReference type="Pfam" id="PF00443">
    <property type="entry name" value="UCH"/>
    <property type="match status" value="1"/>
</dbReference>